<evidence type="ECO:0000256" key="3">
    <source>
        <dbReference type="SAM" id="SignalP"/>
    </source>
</evidence>
<dbReference type="Gene3D" id="3.40.30.10">
    <property type="entry name" value="Glutaredoxin"/>
    <property type="match status" value="1"/>
</dbReference>
<dbReference type="InterPro" id="IPR012336">
    <property type="entry name" value="Thioredoxin-like_fold"/>
</dbReference>
<dbReference type="OrthoDB" id="9784896at2"/>
<dbReference type="Pfam" id="PF13462">
    <property type="entry name" value="Thioredoxin_4"/>
    <property type="match status" value="1"/>
</dbReference>
<dbReference type="PROSITE" id="PS00194">
    <property type="entry name" value="THIOREDOXIN_1"/>
    <property type="match status" value="1"/>
</dbReference>
<dbReference type="SUPFAM" id="SSF52833">
    <property type="entry name" value="Thioredoxin-like"/>
    <property type="match status" value="1"/>
</dbReference>
<keyword evidence="2" id="KW-0676">Redox-active center</keyword>
<dbReference type="InterPro" id="IPR017937">
    <property type="entry name" value="Thioredoxin_CS"/>
</dbReference>
<dbReference type="Proteomes" id="UP000006251">
    <property type="component" value="Unassembled WGS sequence"/>
</dbReference>
<dbReference type="STRING" id="1121922.GCA_000428905_00124"/>
<dbReference type="RefSeq" id="WP_006013718.1">
    <property type="nucleotide sequence ID" value="NZ_BAEQ01000052.1"/>
</dbReference>
<feature type="chain" id="PRO_5003897803" evidence="3">
    <location>
        <begin position="20"/>
        <end position="235"/>
    </location>
</feature>
<evidence type="ECO:0000313" key="5">
    <source>
        <dbReference type="EMBL" id="GAC30026.1"/>
    </source>
</evidence>
<reference evidence="6" key="1">
    <citation type="journal article" date="2014" name="Environ. Microbiol.">
        <title>Comparative genomics of the marine bacterial genus Glaciecola reveals the high degree of genomic diversity and genomic characteristic for cold adaptation.</title>
        <authorList>
            <person name="Qin Q.L."/>
            <person name="Xie B.B."/>
            <person name="Yu Y."/>
            <person name="Shu Y.L."/>
            <person name="Rong J.C."/>
            <person name="Zhang Y.J."/>
            <person name="Zhao D.L."/>
            <person name="Chen X.L."/>
            <person name="Zhang X.Y."/>
            <person name="Chen B."/>
            <person name="Zhou B.C."/>
            <person name="Zhang Y.Z."/>
        </authorList>
    </citation>
    <scope>NUCLEOTIDE SEQUENCE [LARGE SCALE GENOMIC DNA]</scope>
    <source>
        <strain evidence="6">ACAM 615</strain>
    </source>
</reference>
<dbReference type="InterPro" id="IPR023205">
    <property type="entry name" value="DsbA/DsbL"/>
</dbReference>
<evidence type="ECO:0000259" key="4">
    <source>
        <dbReference type="Pfam" id="PF13462"/>
    </source>
</evidence>
<organism evidence="5 6">
    <name type="scientific">Brumicola pallidula DSM 14239 = ACAM 615</name>
    <dbReference type="NCBI Taxonomy" id="1121922"/>
    <lineage>
        <taxon>Bacteria</taxon>
        <taxon>Pseudomonadati</taxon>
        <taxon>Pseudomonadota</taxon>
        <taxon>Gammaproteobacteria</taxon>
        <taxon>Alteromonadales</taxon>
        <taxon>Alteromonadaceae</taxon>
        <taxon>Brumicola</taxon>
    </lineage>
</organism>
<dbReference type="InterPro" id="IPR050824">
    <property type="entry name" value="Thiol_disulfide_DsbA"/>
</dbReference>
<dbReference type="PROSITE" id="PS51257">
    <property type="entry name" value="PROKAR_LIPOPROTEIN"/>
    <property type="match status" value="1"/>
</dbReference>
<protein>
    <submittedName>
        <fullName evidence="5">Thiol:disulfide interchange protein DsbA</fullName>
    </submittedName>
</protein>
<dbReference type="PANTHER" id="PTHR35891">
    <property type="entry name" value="THIOL:DISULFIDE INTERCHANGE PROTEIN DSBA"/>
    <property type="match status" value="1"/>
</dbReference>
<dbReference type="PANTHER" id="PTHR35891:SF2">
    <property type="entry name" value="THIOL:DISULFIDE INTERCHANGE PROTEIN DSBA"/>
    <property type="match status" value="1"/>
</dbReference>
<proteinExistence type="predicted"/>
<dbReference type="InterPro" id="IPR036249">
    <property type="entry name" value="Thioredoxin-like_sf"/>
</dbReference>
<sequence>MNRPTIAFFLALLVSLTLAGCSEGPPVDSSPALVTIETNAQAPLSPLLPIKWINGTHYNIVAETASEKKQIVEYFSFWCPACYRFEMIINEIKPQLAKGVTFRKVHVNFMQFTTPEIQEQATKAMLIGRSLGTEELMNAAIFAHIHEQGQKIEGLNDLKQLFISYDIPAVDFESTLIKTELTDAFMQNNNEISRFKEHLQSVPNIIVNGKYQAIFTREMSVQDIVDLVNWLSQQK</sequence>
<evidence type="ECO:0000313" key="6">
    <source>
        <dbReference type="Proteomes" id="UP000006251"/>
    </source>
</evidence>
<feature type="domain" description="Thioredoxin-like fold" evidence="4">
    <location>
        <begin position="68"/>
        <end position="211"/>
    </location>
</feature>
<comment type="caution">
    <text evidence="5">The sequence shown here is derived from an EMBL/GenBank/DDBJ whole genome shotgun (WGS) entry which is preliminary data.</text>
</comment>
<feature type="signal peptide" evidence="3">
    <location>
        <begin position="1"/>
        <end position="19"/>
    </location>
</feature>
<gene>
    <name evidence="5" type="ORF">GPAL_3175</name>
</gene>
<dbReference type="AlphaFoldDB" id="K6Z1D7"/>
<keyword evidence="1 3" id="KW-0732">Signal</keyword>
<accession>K6Z1D7</accession>
<name>K6Z1D7_9ALTE</name>
<dbReference type="EMBL" id="BAEQ01000052">
    <property type="protein sequence ID" value="GAC30026.1"/>
    <property type="molecule type" value="Genomic_DNA"/>
</dbReference>
<keyword evidence="6" id="KW-1185">Reference proteome</keyword>
<evidence type="ECO:0000256" key="1">
    <source>
        <dbReference type="ARBA" id="ARBA00022729"/>
    </source>
</evidence>
<dbReference type="CDD" id="cd03019">
    <property type="entry name" value="DsbA_DsbA"/>
    <property type="match status" value="1"/>
</dbReference>
<evidence type="ECO:0000256" key="2">
    <source>
        <dbReference type="ARBA" id="ARBA00023284"/>
    </source>
</evidence>